<evidence type="ECO:0000256" key="1">
    <source>
        <dbReference type="ARBA" id="ARBA00000822"/>
    </source>
</evidence>
<keyword evidence="6 9" id="KW-0326">Glycosidase</keyword>
<dbReference type="GO" id="GO:0005576">
    <property type="term" value="C:extracellular region"/>
    <property type="evidence" value="ECO:0007669"/>
    <property type="project" value="TreeGrafter"/>
</dbReference>
<dbReference type="InterPro" id="IPR001002">
    <property type="entry name" value="Chitin-bd_1"/>
</dbReference>
<feature type="signal peptide" evidence="11">
    <location>
        <begin position="1"/>
        <end position="28"/>
    </location>
</feature>
<keyword evidence="11" id="KW-0732">Signal</keyword>
<evidence type="ECO:0000313" key="15">
    <source>
        <dbReference type="Proteomes" id="UP000717515"/>
    </source>
</evidence>
<name>A0A9P8A4P9_MORAP</name>
<evidence type="ECO:0000256" key="5">
    <source>
        <dbReference type="ARBA" id="ARBA00023277"/>
    </source>
</evidence>
<feature type="compositionally biased region" description="Basic and acidic residues" evidence="10">
    <location>
        <begin position="52"/>
        <end position="66"/>
    </location>
</feature>
<comment type="caution">
    <text evidence="8">Lacks conserved residue(s) required for the propagation of feature annotation.</text>
</comment>
<evidence type="ECO:0000256" key="3">
    <source>
        <dbReference type="ARBA" id="ARBA00022801"/>
    </source>
</evidence>
<evidence type="ECO:0000256" key="9">
    <source>
        <dbReference type="RuleBase" id="RU000489"/>
    </source>
</evidence>
<evidence type="ECO:0000259" key="12">
    <source>
        <dbReference type="PROSITE" id="PS50941"/>
    </source>
</evidence>
<dbReference type="SUPFAM" id="SSF57016">
    <property type="entry name" value="Plant lectins/antimicrobial peptides"/>
    <property type="match status" value="1"/>
</dbReference>
<dbReference type="PANTHER" id="PTHR11177:SF317">
    <property type="entry name" value="CHITINASE 12-RELATED"/>
    <property type="match status" value="1"/>
</dbReference>
<dbReference type="InterPro" id="IPR036861">
    <property type="entry name" value="Endochitinase-like_sf"/>
</dbReference>
<dbReference type="CDD" id="cd00035">
    <property type="entry name" value="ChtBD1"/>
    <property type="match status" value="1"/>
</dbReference>
<dbReference type="InterPro" id="IPR050314">
    <property type="entry name" value="Glycosyl_Hydrlase_18"/>
</dbReference>
<dbReference type="GO" id="GO:0006032">
    <property type="term" value="P:chitin catabolic process"/>
    <property type="evidence" value="ECO:0007669"/>
    <property type="project" value="UniProtKB-KW"/>
</dbReference>
<feature type="disulfide bond" evidence="8">
    <location>
        <begin position="142"/>
        <end position="156"/>
    </location>
</feature>
<evidence type="ECO:0000256" key="4">
    <source>
        <dbReference type="ARBA" id="ARBA00023024"/>
    </source>
</evidence>
<dbReference type="Gene3D" id="3.10.50.10">
    <property type="match status" value="1"/>
</dbReference>
<evidence type="ECO:0000256" key="2">
    <source>
        <dbReference type="ARBA" id="ARBA00022669"/>
    </source>
</evidence>
<evidence type="ECO:0000259" key="13">
    <source>
        <dbReference type="PROSITE" id="PS51910"/>
    </source>
</evidence>
<feature type="domain" description="Chitin-binding type-1" evidence="12">
    <location>
        <begin position="124"/>
        <end position="169"/>
    </location>
</feature>
<dbReference type="EMBL" id="JAIFTL010000130">
    <property type="protein sequence ID" value="KAG9322770.1"/>
    <property type="molecule type" value="Genomic_DNA"/>
</dbReference>
<evidence type="ECO:0000256" key="6">
    <source>
        <dbReference type="ARBA" id="ARBA00023295"/>
    </source>
</evidence>
<evidence type="ECO:0008006" key="16">
    <source>
        <dbReference type="Google" id="ProtNLM"/>
    </source>
</evidence>
<keyword evidence="5" id="KW-0119">Carbohydrate metabolism</keyword>
<feature type="compositionally biased region" description="Basic residues" evidence="10">
    <location>
        <begin position="830"/>
        <end position="850"/>
    </location>
</feature>
<accession>A0A9P8A4P9</accession>
<dbReference type="AlphaFoldDB" id="A0A9P8A4P9"/>
<feature type="region of interest" description="Disordered" evidence="10">
    <location>
        <begin position="808"/>
        <end position="850"/>
    </location>
</feature>
<sequence>MTTSPKIAFGLIALLLCLLVFTITEASARSTDRSSKTHKRPCALKKISLSSKGHESRHGKDKDMRHAPLAQHRRHTTKKEGSRDKAELNGSADDRPKKHKKKKPGKTGRGSKGDRLNHSFGIVDITCGAGKDVLLCPEDRPCCSRWGYCGADGDYCLEGCQQTFGQCWLDRTPFHLPSSQHKHRSRSGFDLQERKRSLPNQDGQKFRIPASVSKLPPNGTLINIAYFPGWTQYRGQGRNSCHQRPYLPSSIPWASLDYVMFAFAYFDQDYQLYPADPSDENLYFTINSLKLATKTRVMLSVGGWGFTHPESRSDEDTRHRFENMVRTVESRTAFINSCIEFCQFYGFDGIDIDYEYPTYDDREFVTALFREMRDAFDREGSGLVLSLAGASFVEGIQGYELDKVSMYTDFLMIMAYDLYTAYDLSHTVNIHTTLVQMPTEIHGGHSVQGAVEFYLDRGVPRQKLVLGMALYGKSFILTDPQQSTPGQAKFISGGDPTRCIETRGDIAFNEIANLIHPSGEQTAQITPLWDSNAKAFYFVYGDRHNWVGYDDRPSLDLKLQMATELNLAGVMWWSLDQDLDSTSEESAFYKQWHTQHNSKPTTPQIPFQAPVLDATQVKDHLEIKADSSSKTKPKMAATHEEAFHAQDYPADCPAIGVPPASMTTISPDSLGRPGLVPYVASKKKRCLAVTKEHQALPDTPVGNMVLMRCSGPAGCIDTWQAYTCNPEGWSTPSACYERRLLSPSLYFYGELELVRAAGRDRNVVDASAGHGLSRASYKLSTQVGPNRPEYITQFLRLAAAMEKVVQRKAKKEKKEKKDKKQVKADNGRYKSLKKKPRRKPKVKSQRKQHV</sequence>
<comment type="catalytic activity">
    <reaction evidence="1">
        <text>Random endo-hydrolysis of N-acetyl-beta-D-glucosaminide (1-&gt;4)-beta-linkages in chitin and chitodextrins.</text>
        <dbReference type="EC" id="3.2.1.14"/>
    </reaction>
</comment>
<dbReference type="InterPro" id="IPR018371">
    <property type="entry name" value="Chitin-binding_1_CS"/>
</dbReference>
<reference evidence="14" key="1">
    <citation type="submission" date="2021-07" db="EMBL/GenBank/DDBJ databases">
        <title>Draft genome of Mortierella alpina, strain LL118, isolated from an aspen leaf litter sample.</title>
        <authorList>
            <person name="Yang S."/>
            <person name="Vinatzer B.A."/>
        </authorList>
    </citation>
    <scope>NUCLEOTIDE SEQUENCE</scope>
    <source>
        <strain evidence="14">LL118</strain>
    </source>
</reference>
<feature type="compositionally biased region" description="Basic and acidic residues" evidence="10">
    <location>
        <begin position="78"/>
        <end position="96"/>
    </location>
</feature>
<dbReference type="Gene3D" id="3.20.20.80">
    <property type="entry name" value="Glycosidases"/>
    <property type="match status" value="1"/>
</dbReference>
<keyword evidence="4" id="KW-0146">Chitin degradation</keyword>
<feature type="region of interest" description="Disordered" evidence="10">
    <location>
        <begin position="178"/>
        <end position="203"/>
    </location>
</feature>
<comment type="caution">
    <text evidence="14">The sequence shown here is derived from an EMBL/GenBank/DDBJ whole genome shotgun (WGS) entry which is preliminary data.</text>
</comment>
<feature type="region of interest" description="Disordered" evidence="10">
    <location>
        <begin position="28"/>
        <end position="115"/>
    </location>
</feature>
<dbReference type="PANTHER" id="PTHR11177">
    <property type="entry name" value="CHITINASE"/>
    <property type="match status" value="1"/>
</dbReference>
<dbReference type="PROSITE" id="PS00026">
    <property type="entry name" value="CHIT_BIND_I_1"/>
    <property type="match status" value="1"/>
</dbReference>
<feature type="chain" id="PRO_5040253101" description="Chitinase" evidence="11">
    <location>
        <begin position="29"/>
        <end position="850"/>
    </location>
</feature>
<dbReference type="PROSITE" id="PS51910">
    <property type="entry name" value="GH18_2"/>
    <property type="match status" value="1"/>
</dbReference>
<evidence type="ECO:0000313" key="14">
    <source>
        <dbReference type="EMBL" id="KAG9322770.1"/>
    </source>
</evidence>
<feature type="compositionally biased region" description="Basic residues" evidence="10">
    <location>
        <begin position="808"/>
        <end position="820"/>
    </location>
</feature>
<dbReference type="PROSITE" id="PS01095">
    <property type="entry name" value="GH18_1"/>
    <property type="match status" value="1"/>
</dbReference>
<dbReference type="PROSITE" id="PS50941">
    <property type="entry name" value="CHIT_BIND_I_2"/>
    <property type="match status" value="1"/>
</dbReference>
<dbReference type="InterPro" id="IPR011583">
    <property type="entry name" value="Chitinase_II/V-like_cat"/>
</dbReference>
<dbReference type="Pfam" id="PF00187">
    <property type="entry name" value="Chitin_bind_1"/>
    <property type="match status" value="1"/>
</dbReference>
<protein>
    <recommendedName>
        <fullName evidence="16">Chitinase</fullName>
    </recommendedName>
</protein>
<dbReference type="SMART" id="SM00636">
    <property type="entry name" value="Glyco_18"/>
    <property type="match status" value="1"/>
</dbReference>
<dbReference type="Gene3D" id="3.30.60.10">
    <property type="entry name" value="Endochitinase-like"/>
    <property type="match status" value="1"/>
</dbReference>
<organism evidence="14 15">
    <name type="scientific">Mortierella alpina</name>
    <name type="common">Oleaginous fungus</name>
    <name type="synonym">Mortierella renispora</name>
    <dbReference type="NCBI Taxonomy" id="64518"/>
    <lineage>
        <taxon>Eukaryota</taxon>
        <taxon>Fungi</taxon>
        <taxon>Fungi incertae sedis</taxon>
        <taxon>Mucoromycota</taxon>
        <taxon>Mortierellomycotina</taxon>
        <taxon>Mortierellomycetes</taxon>
        <taxon>Mortierellales</taxon>
        <taxon>Mortierellaceae</taxon>
        <taxon>Mortierella</taxon>
    </lineage>
</organism>
<keyword evidence="3 9" id="KW-0378">Hydrolase</keyword>
<evidence type="ECO:0000256" key="7">
    <source>
        <dbReference type="ARBA" id="ARBA00023326"/>
    </source>
</evidence>
<dbReference type="GO" id="GO:0008061">
    <property type="term" value="F:chitin binding"/>
    <property type="evidence" value="ECO:0007669"/>
    <property type="project" value="UniProtKB-UniRule"/>
</dbReference>
<evidence type="ECO:0000256" key="10">
    <source>
        <dbReference type="SAM" id="MobiDB-lite"/>
    </source>
</evidence>
<dbReference type="GO" id="GO:0000272">
    <property type="term" value="P:polysaccharide catabolic process"/>
    <property type="evidence" value="ECO:0007669"/>
    <property type="project" value="UniProtKB-KW"/>
</dbReference>
<dbReference type="InterPro" id="IPR017853">
    <property type="entry name" value="GH"/>
</dbReference>
<dbReference type="Proteomes" id="UP000717515">
    <property type="component" value="Unassembled WGS sequence"/>
</dbReference>
<dbReference type="Pfam" id="PF00704">
    <property type="entry name" value="Glyco_hydro_18"/>
    <property type="match status" value="1"/>
</dbReference>
<keyword evidence="2 8" id="KW-0147">Chitin-binding</keyword>
<dbReference type="InterPro" id="IPR029070">
    <property type="entry name" value="Chitinase_insertion_sf"/>
</dbReference>
<feature type="domain" description="GH18" evidence="13">
    <location>
        <begin position="221"/>
        <end position="595"/>
    </location>
</feature>
<dbReference type="InterPro" id="IPR001579">
    <property type="entry name" value="Glyco_hydro_18_chit_AS"/>
</dbReference>
<proteinExistence type="predicted"/>
<dbReference type="GO" id="GO:0008843">
    <property type="term" value="F:endochitinase activity"/>
    <property type="evidence" value="ECO:0007669"/>
    <property type="project" value="UniProtKB-EC"/>
</dbReference>
<dbReference type="SUPFAM" id="SSF54556">
    <property type="entry name" value="Chitinase insertion domain"/>
    <property type="match status" value="1"/>
</dbReference>
<feature type="compositionally biased region" description="Basic residues" evidence="10">
    <location>
        <begin position="97"/>
        <end position="106"/>
    </location>
</feature>
<keyword evidence="7" id="KW-0624">Polysaccharide degradation</keyword>
<evidence type="ECO:0000256" key="11">
    <source>
        <dbReference type="SAM" id="SignalP"/>
    </source>
</evidence>
<keyword evidence="8" id="KW-1015">Disulfide bond</keyword>
<dbReference type="InterPro" id="IPR001223">
    <property type="entry name" value="Glyco_hydro18_cat"/>
</dbReference>
<dbReference type="SUPFAM" id="SSF51445">
    <property type="entry name" value="(Trans)glycosidases"/>
    <property type="match status" value="1"/>
</dbReference>
<evidence type="ECO:0000256" key="8">
    <source>
        <dbReference type="PROSITE-ProRule" id="PRU00261"/>
    </source>
</evidence>
<gene>
    <name evidence="14" type="ORF">KVV02_001214</name>
</gene>